<dbReference type="AlphaFoldDB" id="A0A4Z2H535"/>
<feature type="region of interest" description="Disordered" evidence="1">
    <location>
        <begin position="1"/>
        <end position="109"/>
    </location>
</feature>
<gene>
    <name evidence="2" type="ORF">EYF80_029384</name>
</gene>
<keyword evidence="3" id="KW-1185">Reference proteome</keyword>
<proteinExistence type="predicted"/>
<comment type="caution">
    <text evidence="2">The sequence shown here is derived from an EMBL/GenBank/DDBJ whole genome shotgun (WGS) entry which is preliminary data.</text>
</comment>
<evidence type="ECO:0000313" key="3">
    <source>
        <dbReference type="Proteomes" id="UP000314294"/>
    </source>
</evidence>
<dbReference type="Proteomes" id="UP000314294">
    <property type="component" value="Unassembled WGS sequence"/>
</dbReference>
<dbReference type="EMBL" id="SRLO01000334">
    <property type="protein sequence ID" value="TNN60395.1"/>
    <property type="molecule type" value="Genomic_DNA"/>
</dbReference>
<reference evidence="2 3" key="1">
    <citation type="submission" date="2019-03" db="EMBL/GenBank/DDBJ databases">
        <title>First draft genome of Liparis tanakae, snailfish: a comprehensive survey of snailfish specific genes.</title>
        <authorList>
            <person name="Kim W."/>
            <person name="Song I."/>
            <person name="Jeong J.-H."/>
            <person name="Kim D."/>
            <person name="Kim S."/>
            <person name="Ryu S."/>
            <person name="Song J.Y."/>
            <person name="Lee S.K."/>
        </authorList>
    </citation>
    <scope>NUCLEOTIDE SEQUENCE [LARGE SCALE GENOMIC DNA]</scope>
    <source>
        <tissue evidence="2">Muscle</tissue>
    </source>
</reference>
<organism evidence="2 3">
    <name type="scientific">Liparis tanakae</name>
    <name type="common">Tanaka's snailfish</name>
    <dbReference type="NCBI Taxonomy" id="230148"/>
    <lineage>
        <taxon>Eukaryota</taxon>
        <taxon>Metazoa</taxon>
        <taxon>Chordata</taxon>
        <taxon>Craniata</taxon>
        <taxon>Vertebrata</taxon>
        <taxon>Euteleostomi</taxon>
        <taxon>Actinopterygii</taxon>
        <taxon>Neopterygii</taxon>
        <taxon>Teleostei</taxon>
        <taxon>Neoteleostei</taxon>
        <taxon>Acanthomorphata</taxon>
        <taxon>Eupercaria</taxon>
        <taxon>Perciformes</taxon>
        <taxon>Cottioidei</taxon>
        <taxon>Cottales</taxon>
        <taxon>Liparidae</taxon>
        <taxon>Liparis</taxon>
    </lineage>
</organism>
<name>A0A4Z2H535_9TELE</name>
<evidence type="ECO:0000313" key="2">
    <source>
        <dbReference type="EMBL" id="TNN60395.1"/>
    </source>
</evidence>
<accession>A0A4Z2H535</accession>
<feature type="compositionally biased region" description="Low complexity" evidence="1">
    <location>
        <begin position="88"/>
        <end position="103"/>
    </location>
</feature>
<protein>
    <submittedName>
        <fullName evidence="2">Uncharacterized protein</fullName>
    </submittedName>
</protein>
<sequence length="150" mass="16159">MRERGGREQTDRQAEMEGGREREMERVRMKSRKKRRQLTPGWRGAECGWGGAMEGEMKETETNNSSTSRGCHPRHMMGDKMATALTNTGSPSGSGYPTPGGSTAVPGAIDPTRGTTCPPCAGHIVRVTSSEVNGVEKVKKGGILLIDGNR</sequence>
<feature type="compositionally biased region" description="Basic and acidic residues" evidence="1">
    <location>
        <begin position="1"/>
        <end position="28"/>
    </location>
</feature>
<evidence type="ECO:0000256" key="1">
    <source>
        <dbReference type="SAM" id="MobiDB-lite"/>
    </source>
</evidence>